<protein>
    <submittedName>
        <fullName evidence="2">Uncharacterized protein</fullName>
    </submittedName>
</protein>
<organism evidence="2 3">
    <name type="scientific">Talaromyces islandicus</name>
    <name type="common">Penicillium islandicum</name>
    <dbReference type="NCBI Taxonomy" id="28573"/>
    <lineage>
        <taxon>Eukaryota</taxon>
        <taxon>Fungi</taxon>
        <taxon>Dikarya</taxon>
        <taxon>Ascomycota</taxon>
        <taxon>Pezizomycotina</taxon>
        <taxon>Eurotiomycetes</taxon>
        <taxon>Eurotiomycetidae</taxon>
        <taxon>Eurotiales</taxon>
        <taxon>Trichocomaceae</taxon>
        <taxon>Talaromyces</taxon>
        <taxon>Talaromyces sect. Islandici</taxon>
    </lineage>
</organism>
<dbReference type="Proteomes" id="UP000054383">
    <property type="component" value="Unassembled WGS sequence"/>
</dbReference>
<evidence type="ECO:0000313" key="2">
    <source>
        <dbReference type="EMBL" id="CRG88627.1"/>
    </source>
</evidence>
<sequence length="163" mass="18681">MSKFQSPLNQKAEPKTEWTGDLVPRNAYWEVIVHATRRQMDTHCRAEAPKRNTTNTVRRARNAANKRFRREIQEALSSDSSADEIPQQDEEPVPWGDEGHFAYDARGENVLLAALSNAQTKYEDKVFEKTVKEYEVISHDEYASGLGYVADIDDFEVIDHHSV</sequence>
<dbReference type="AlphaFoldDB" id="A0A0U1LZ70"/>
<reference evidence="2 3" key="1">
    <citation type="submission" date="2015-04" db="EMBL/GenBank/DDBJ databases">
        <authorList>
            <person name="Syromyatnikov M.Y."/>
            <person name="Popov V.N."/>
        </authorList>
    </citation>
    <scope>NUCLEOTIDE SEQUENCE [LARGE SCALE GENOMIC DNA]</scope>
    <source>
        <strain evidence="2">WF-38-12</strain>
    </source>
</reference>
<dbReference type="OrthoDB" id="5153521at2759"/>
<evidence type="ECO:0000256" key="1">
    <source>
        <dbReference type="SAM" id="MobiDB-lite"/>
    </source>
</evidence>
<keyword evidence="3" id="KW-1185">Reference proteome</keyword>
<name>A0A0U1LZ70_TALIS</name>
<dbReference type="EMBL" id="CVMT01000005">
    <property type="protein sequence ID" value="CRG88627.1"/>
    <property type="molecule type" value="Genomic_DNA"/>
</dbReference>
<evidence type="ECO:0000313" key="3">
    <source>
        <dbReference type="Proteomes" id="UP000054383"/>
    </source>
</evidence>
<feature type="region of interest" description="Disordered" evidence="1">
    <location>
        <begin position="1"/>
        <end position="20"/>
    </location>
</feature>
<feature type="region of interest" description="Disordered" evidence="1">
    <location>
        <begin position="42"/>
        <end position="100"/>
    </location>
</feature>
<feature type="compositionally biased region" description="Basic residues" evidence="1">
    <location>
        <begin position="58"/>
        <end position="69"/>
    </location>
</feature>
<gene>
    <name evidence="2" type="ORF">PISL3812_05658</name>
</gene>
<accession>A0A0U1LZ70</accession>
<proteinExistence type="predicted"/>